<dbReference type="OrthoDB" id="313490at2759"/>
<keyword evidence="2" id="KW-1185">Reference proteome</keyword>
<accession>A0A8S1VCW4</accession>
<dbReference type="EMBL" id="CAJJDP010000064">
    <property type="protein sequence ID" value="CAD8175458.1"/>
    <property type="molecule type" value="Genomic_DNA"/>
</dbReference>
<name>A0A8S1VCW4_PAROT</name>
<protein>
    <submittedName>
        <fullName evidence="1">Uncharacterized protein</fullName>
    </submittedName>
</protein>
<evidence type="ECO:0000313" key="1">
    <source>
        <dbReference type="EMBL" id="CAD8175458.1"/>
    </source>
</evidence>
<dbReference type="AlphaFoldDB" id="A0A8S1VCW4"/>
<sequence length="402" mass="47992">MKQQNQIKKSQTSKNESVKSTHYQILYLNRIQCHKIALVQLKSDQFIQQIMHSIKDNQLYQIIIFIIGCSQSNQGLYNIANQNIRQSFQIRMQNSCAKSLDHLIFSQYEILIQLLIQNALFCKSENLRQRTIQMLEQLEKQDPAQLYSIDLSQFNDNPLTIEVSPLQSSFQLLLLQQFKSILENINKNFDDKIVVLKKYIPLIQSSYLPQYFQISKVRCKFTPWMKTYYFKHKIGGNLKRILMEKNNEATQKQLQKLNCCNAQKNQIKTWKLSQYEFLNQKELQQFIKGIQCELNKADQLLKKRKKHNIPESYPNHYEQLWNEERKKYNQKQKQILKLYTQFKKKNYQHLINTLFYQMNIPIAVFSNQQQQANQISQQQQWKVQTSFEVWKNAISSLPELKG</sequence>
<gene>
    <name evidence="1" type="ORF">POCTA_138.1.T0650218</name>
</gene>
<organism evidence="1 2">
    <name type="scientific">Paramecium octaurelia</name>
    <dbReference type="NCBI Taxonomy" id="43137"/>
    <lineage>
        <taxon>Eukaryota</taxon>
        <taxon>Sar</taxon>
        <taxon>Alveolata</taxon>
        <taxon>Ciliophora</taxon>
        <taxon>Intramacronucleata</taxon>
        <taxon>Oligohymenophorea</taxon>
        <taxon>Peniculida</taxon>
        <taxon>Parameciidae</taxon>
        <taxon>Paramecium</taxon>
    </lineage>
</organism>
<proteinExistence type="predicted"/>
<dbReference type="Proteomes" id="UP000683925">
    <property type="component" value="Unassembled WGS sequence"/>
</dbReference>
<evidence type="ECO:0000313" key="2">
    <source>
        <dbReference type="Proteomes" id="UP000683925"/>
    </source>
</evidence>
<comment type="caution">
    <text evidence="1">The sequence shown here is derived from an EMBL/GenBank/DDBJ whole genome shotgun (WGS) entry which is preliminary data.</text>
</comment>
<reference evidence="1" key="1">
    <citation type="submission" date="2021-01" db="EMBL/GenBank/DDBJ databases">
        <authorList>
            <consortium name="Genoscope - CEA"/>
            <person name="William W."/>
        </authorList>
    </citation>
    <scope>NUCLEOTIDE SEQUENCE</scope>
</reference>